<dbReference type="Pfam" id="PF24340">
    <property type="entry name" value="DH_2"/>
    <property type="match status" value="1"/>
</dbReference>
<proteinExistence type="predicted"/>
<dbReference type="InterPro" id="IPR056222">
    <property type="entry name" value="PH_23"/>
</dbReference>
<feature type="compositionally biased region" description="Polar residues" evidence="1">
    <location>
        <begin position="421"/>
        <end position="434"/>
    </location>
</feature>
<feature type="compositionally biased region" description="Polar residues" evidence="1">
    <location>
        <begin position="268"/>
        <end position="294"/>
    </location>
</feature>
<feature type="domain" description="DBL homology" evidence="2">
    <location>
        <begin position="829"/>
        <end position="997"/>
    </location>
</feature>
<feature type="domain" description="PH" evidence="3">
    <location>
        <begin position="1029"/>
        <end position="1166"/>
    </location>
</feature>
<dbReference type="InterPro" id="IPR056223">
    <property type="entry name" value="PH_24"/>
</dbReference>
<feature type="compositionally biased region" description="Basic and acidic residues" evidence="1">
    <location>
        <begin position="692"/>
        <end position="703"/>
    </location>
</feature>
<name>A0A420IHB3_9PEZI</name>
<evidence type="ECO:0000259" key="2">
    <source>
        <dbReference type="Pfam" id="PF24340"/>
    </source>
</evidence>
<feature type="compositionally biased region" description="Basic residues" evidence="1">
    <location>
        <begin position="584"/>
        <end position="595"/>
    </location>
</feature>
<dbReference type="InterPro" id="IPR056416">
    <property type="entry name" value="DH_2_fung"/>
</dbReference>
<feature type="region of interest" description="Disordered" evidence="1">
    <location>
        <begin position="1"/>
        <end position="110"/>
    </location>
</feature>
<dbReference type="EMBL" id="MCBS01024222">
    <property type="protein sequence ID" value="RKF73903.1"/>
    <property type="molecule type" value="Genomic_DNA"/>
</dbReference>
<feature type="region of interest" description="Disordered" evidence="1">
    <location>
        <begin position="650"/>
        <end position="785"/>
    </location>
</feature>
<feature type="region of interest" description="Disordered" evidence="1">
    <location>
        <begin position="584"/>
        <end position="612"/>
    </location>
</feature>
<feature type="region of interest" description="Disordered" evidence="1">
    <location>
        <begin position="309"/>
        <end position="464"/>
    </location>
</feature>
<protein>
    <submittedName>
        <fullName evidence="5">Uncharacterized protein</fullName>
    </submittedName>
</protein>
<feature type="compositionally biased region" description="Polar residues" evidence="1">
    <location>
        <begin position="707"/>
        <end position="726"/>
    </location>
</feature>
<sequence>MAPTSTLDKSKIGGPSINIASKTNPPRENLTPEKPVSQNPTKKPTTLRNPQRTPNRPPPRKYATPNSAPPWQKAERKKMEHNLLHSFILGRTSSRRDRRGSAPTRRASLEAIKADMKSEFIDKLQEPGKVRDRVREWQKSNAAVCGVNKVGVEGKPLVNPKVREQHKVVPKILKTPPQNNNKSADKARLNRRVSPAVHQKTSIPRRCVKNDNHWMKREQKGPSMKPENLSKRFLSTKTPNPPLEKKIQDWINKTDFVELSDGEKSDSKGTQAVNPGPNNTVEEISTKTSQSKPLSQMESLLSSKLQNIKDEVKSPESKNITNNCDDGIRVRPLPDDQTNSNTSEESRSVSSENRPQIIEEVKEYDVHGLEKPSLNETSPSMAKKFNSSASKSYSRNSKVQKKGLHTSSITRSNSKQKRPTYISNKKSSPHSSRGVNEEVESTPLSSKSNGSENQTRRQRVKSTTFNEIPFGNSAFSVLDLPVGAEAHNLNKNSSKKNANFIVPNVLKKVYNGSRKMVHDSAEPHRGGPSQPASIDSWLKTTSDPFVDSSESPSNSVETFKCTSRKPSHQKIRVDESEIRATHKKQAFQPHKHKAKGQLCGTPAPQLTSIPPGIESDIEAKNIRAMRQVMSSKRSKMTPLKESIFSAFHGESAMKRSRQNPLDLTGVKGKGTERPVSNLKIPKPESITNKSAKPPEKKTPEKSSSKSYDNNANHSAAPPQQSASELNGSVLSSILSESSSHMSSSQSKSELTYSNTTASQSQGQTTSNHSSLSCSNQQSLKKSNLKRRLTKHSDLISILSLPDTTKPGNPGSIRSARSVRISRKPNCVSSVEDVLIALAEPEMQYMRELDTLIDGVIPVLLRCIFSETNASRLFGNLASYTASFTQHIIDMGSALVKLRNHHKRIPLSDAYALIIWADSAREAYEEYLHAWRSGFEDIVVNLAPASSHARIGMNDVKCDQNGDLLGEKGEKVVVADLLSKPVTRIKHINKALTANKSKEVCNYFEALLILQKKRVKEEKGRRVDRQAWGADTSRARNLKTLDRAGQVEINRLYQVIAKDCFSLEILHSTGQRINCNVEFILRKMPNNTHEGDLLILKDDSRDPFLLFEPISQKFLSARIGDTKEQVVVMVSGLIPGKNDVESLILEAVSSDIAADWVRMLGEQPIPPPVNRTRLNINSALEPTNLISNHDTLKVISLLNETGSDQVPIGERAGEELHGLTRTQEIDGIEADLHECADPIEKLKGLIDINIKEYESFSEEDVLDKVSNDSLDIQQSNSSETASQFRNTQDQDFRRLLIPWEAGERQNMNSNIPLKMNIHDTKQRKSSIQVEKYGAKPRSHVAKKNREFLIQPVDTYFREDGAPPPPAHRTPVSGFLRNSSVPENFSRDKTRRFSSPLKHEYQPSVSSNSFNEESVDGDSSTDTSSEENSFCDSEERGDEEQLNENSGYLPALQTPSNLKIKDRDIIPIPKFPVPLEIKNPCKNSSESFVAAIFQWNGSAGTWVALHPDTCSIVVTDNLIECFEKISSDTPKNTKNVKNGKSMVRQTISSDVQIRQSTAIDIEIKSAISIAKEFQASKTTPQASDTLRYRLCNSSMCDAFYAAVHRSRLFNKAYIQIEDAGASQPGTNSCDNTVANSRRRYLFGLARKKSYRASPSIRTDNQKNEKSLSMAMNALQRLSGAAGLFNISRSWIEYKSRDNNFSSHEVSTYGGSSYLNNLVPPRSAGSQAGNSDSLDSSGLTVHNLGTSNILFRLYYMLRNGNWHDQGQAFLTVSLPPPDMKQKAPLYNGPQKRITVTKSPIPVSEDVTSAEILKAGLMLDEVLGANLFVRMQRSGILIQTWEDVLSDESQGIRSFGSVAPRRHTWAMQFRRAGDAEWCWHLCRSGMP</sequence>
<feature type="compositionally biased region" description="Low complexity" evidence="1">
    <location>
        <begin position="728"/>
        <end position="766"/>
    </location>
</feature>
<feature type="compositionally biased region" description="Low complexity" evidence="1">
    <location>
        <begin position="1402"/>
        <end position="1426"/>
    </location>
</feature>
<feature type="compositionally biased region" description="Basic and acidic residues" evidence="1">
    <location>
        <begin position="357"/>
        <end position="370"/>
    </location>
</feature>
<evidence type="ECO:0000313" key="6">
    <source>
        <dbReference type="Proteomes" id="UP000285326"/>
    </source>
</evidence>
<feature type="compositionally biased region" description="Low complexity" evidence="1">
    <location>
        <begin position="44"/>
        <end position="54"/>
    </location>
</feature>
<comment type="caution">
    <text evidence="5">The sequence shown here is derived from an EMBL/GenBank/DDBJ whole genome shotgun (WGS) entry which is preliminary data.</text>
</comment>
<feature type="compositionally biased region" description="Low complexity" evidence="1">
    <location>
        <begin position="338"/>
        <end position="354"/>
    </location>
</feature>
<accession>A0A420IHB3</accession>
<evidence type="ECO:0000259" key="4">
    <source>
        <dbReference type="Pfam" id="PF24345"/>
    </source>
</evidence>
<feature type="compositionally biased region" description="Basic and acidic residues" evidence="1">
    <location>
        <begin position="73"/>
        <end position="83"/>
    </location>
</feature>
<feature type="region of interest" description="Disordered" evidence="1">
    <location>
        <begin position="1318"/>
        <end position="1451"/>
    </location>
</feature>
<gene>
    <name evidence="5" type="ORF">GcM1_242126</name>
</gene>
<evidence type="ECO:0000256" key="1">
    <source>
        <dbReference type="SAM" id="MobiDB-lite"/>
    </source>
</evidence>
<dbReference type="Pfam" id="PF24345">
    <property type="entry name" value="PH_24"/>
    <property type="match status" value="1"/>
</dbReference>
<evidence type="ECO:0000313" key="5">
    <source>
        <dbReference type="EMBL" id="RKF73903.1"/>
    </source>
</evidence>
<feature type="region of interest" description="Disordered" evidence="1">
    <location>
        <begin position="173"/>
        <end position="201"/>
    </location>
</feature>
<organism evidence="5 6">
    <name type="scientific">Golovinomyces cichoracearum</name>
    <dbReference type="NCBI Taxonomy" id="62708"/>
    <lineage>
        <taxon>Eukaryota</taxon>
        <taxon>Fungi</taxon>
        <taxon>Dikarya</taxon>
        <taxon>Ascomycota</taxon>
        <taxon>Pezizomycotina</taxon>
        <taxon>Leotiomycetes</taxon>
        <taxon>Erysiphales</taxon>
        <taxon>Erysiphaceae</taxon>
        <taxon>Golovinomyces</taxon>
    </lineage>
</organism>
<feature type="compositionally biased region" description="Polar residues" evidence="1">
    <location>
        <begin position="442"/>
        <end position="453"/>
    </location>
</feature>
<feature type="region of interest" description="Disordered" evidence="1">
    <location>
        <begin position="216"/>
        <end position="244"/>
    </location>
</feature>
<feature type="domain" description="PH" evidence="4">
    <location>
        <begin position="1477"/>
        <end position="1617"/>
    </location>
</feature>
<feature type="compositionally biased region" description="Polar residues" evidence="1">
    <location>
        <begin position="530"/>
        <end position="561"/>
    </location>
</feature>
<feature type="compositionally biased region" description="Polar residues" evidence="1">
    <location>
        <begin position="767"/>
        <end position="781"/>
    </location>
</feature>
<reference evidence="5 6" key="1">
    <citation type="journal article" date="2018" name="BMC Genomics">
        <title>Comparative genome analyses reveal sequence features reflecting distinct modes of host-adaptation between dicot and monocot powdery mildew.</title>
        <authorList>
            <person name="Wu Y."/>
            <person name="Ma X."/>
            <person name="Pan Z."/>
            <person name="Kale S.D."/>
            <person name="Song Y."/>
            <person name="King H."/>
            <person name="Zhang Q."/>
            <person name="Presley C."/>
            <person name="Deng X."/>
            <person name="Wei C.I."/>
            <person name="Xiao S."/>
        </authorList>
    </citation>
    <scope>NUCLEOTIDE SEQUENCE [LARGE SCALE GENOMIC DNA]</scope>
    <source>
        <strain evidence="5">UMSG1</strain>
    </source>
</reference>
<dbReference type="Pfam" id="PF24344">
    <property type="entry name" value="PH_23"/>
    <property type="match status" value="1"/>
</dbReference>
<feature type="region of interest" description="Disordered" evidence="1">
    <location>
        <begin position="260"/>
        <end position="294"/>
    </location>
</feature>
<dbReference type="Proteomes" id="UP000285326">
    <property type="component" value="Unassembled WGS sequence"/>
</dbReference>
<feature type="region of interest" description="Disordered" evidence="1">
    <location>
        <begin position="518"/>
        <end position="571"/>
    </location>
</feature>
<feature type="compositionally biased region" description="Low complexity" evidence="1">
    <location>
        <begin position="380"/>
        <end position="397"/>
    </location>
</feature>
<evidence type="ECO:0000259" key="3">
    <source>
        <dbReference type="Pfam" id="PF24344"/>
    </source>
</evidence>